<evidence type="ECO:0000259" key="9">
    <source>
        <dbReference type="Pfam" id="PF00501"/>
    </source>
</evidence>
<dbReference type="Proteomes" id="UP000557688">
    <property type="component" value="Unassembled WGS sequence"/>
</dbReference>
<dbReference type="Gene3D" id="3.40.50.12780">
    <property type="entry name" value="N-terminal domain of ligase-like"/>
    <property type="match status" value="1"/>
</dbReference>
<evidence type="ECO:0000256" key="4">
    <source>
        <dbReference type="ARBA" id="ARBA00023098"/>
    </source>
</evidence>
<comment type="similarity">
    <text evidence="1">Belongs to the ATP-dependent AMP-binding enzyme family.</text>
</comment>
<evidence type="ECO:0000256" key="1">
    <source>
        <dbReference type="ARBA" id="ARBA00006432"/>
    </source>
</evidence>
<proteinExistence type="inferred from homology"/>
<keyword evidence="2 11" id="KW-0436">Ligase</keyword>
<organism evidence="11 12">
    <name type="scientific">Endobacter medicaginis</name>
    <dbReference type="NCBI Taxonomy" id="1181271"/>
    <lineage>
        <taxon>Bacteria</taxon>
        <taxon>Pseudomonadati</taxon>
        <taxon>Pseudomonadota</taxon>
        <taxon>Alphaproteobacteria</taxon>
        <taxon>Acetobacterales</taxon>
        <taxon>Acetobacteraceae</taxon>
        <taxon>Endobacter</taxon>
    </lineage>
</organism>
<keyword evidence="3" id="KW-0276">Fatty acid metabolism</keyword>
<dbReference type="Gene3D" id="3.30.300.30">
    <property type="match status" value="1"/>
</dbReference>
<gene>
    <name evidence="11" type="ORF">FHR90_002791</name>
</gene>
<feature type="region of interest" description="Disordered" evidence="8">
    <location>
        <begin position="543"/>
        <end position="566"/>
    </location>
</feature>
<dbReference type="GO" id="GO:0006631">
    <property type="term" value="P:fatty acid metabolic process"/>
    <property type="evidence" value="ECO:0007669"/>
    <property type="project" value="UniProtKB-KW"/>
</dbReference>
<reference evidence="11 12" key="1">
    <citation type="submission" date="2020-08" db="EMBL/GenBank/DDBJ databases">
        <title>Genomic Encyclopedia of Type Strains, Phase III (KMG-III): the genomes of soil and plant-associated and newly described type strains.</title>
        <authorList>
            <person name="Whitman W."/>
        </authorList>
    </citation>
    <scope>NUCLEOTIDE SEQUENCE [LARGE SCALE GENOMIC DNA]</scope>
    <source>
        <strain evidence="11 12">CECT 8088</strain>
    </source>
</reference>
<name>A0A839V383_9PROT</name>
<feature type="domain" description="AMP-binding enzyme C-terminal" evidence="10">
    <location>
        <begin position="456"/>
        <end position="530"/>
    </location>
</feature>
<keyword evidence="4" id="KW-0443">Lipid metabolism</keyword>
<evidence type="ECO:0000259" key="10">
    <source>
        <dbReference type="Pfam" id="PF13193"/>
    </source>
</evidence>
<dbReference type="InterPro" id="IPR045851">
    <property type="entry name" value="AMP-bd_C_sf"/>
</dbReference>
<dbReference type="InterPro" id="IPR042099">
    <property type="entry name" value="ANL_N_sf"/>
</dbReference>
<evidence type="ECO:0000256" key="3">
    <source>
        <dbReference type="ARBA" id="ARBA00022832"/>
    </source>
</evidence>
<dbReference type="InterPro" id="IPR020845">
    <property type="entry name" value="AMP-binding_CS"/>
</dbReference>
<protein>
    <recommendedName>
        <fullName evidence="7">3-methylmercaptopropionyl-CoA ligase</fullName>
        <ecNumber evidence="6">6.2.1.44</ecNumber>
    </recommendedName>
</protein>
<dbReference type="EC" id="6.2.1.44" evidence="6"/>
<dbReference type="PANTHER" id="PTHR43859:SF4">
    <property type="entry name" value="BUTANOATE--COA LIGASE AAE1-RELATED"/>
    <property type="match status" value="1"/>
</dbReference>
<evidence type="ECO:0000256" key="8">
    <source>
        <dbReference type="SAM" id="MobiDB-lite"/>
    </source>
</evidence>
<dbReference type="SUPFAM" id="SSF56801">
    <property type="entry name" value="Acetyl-CoA synthetase-like"/>
    <property type="match status" value="1"/>
</dbReference>
<dbReference type="AlphaFoldDB" id="A0A839V383"/>
<sequence length="579" mass="62970">MREGELYDRDLPRCAANHVPLSPVTFLDRSAAVWPERTALVYGRRRTSWRALRHRCRALASALRGRGIGRGGTVAALAANTPELFELHFAVPLSGGVLAALNTRLDAATIAWMLEHCEAQILFVDREFAAIAADAVARLGRGIAVIDIDDPACLHRRAAIGECDYEALVAEGDASEALPPLEDEWDAIALNYTSGTTGEPKGVVYHHRGAYLNAVSNALDWQLTRDCVYLWTLPMFHCNGWCFAWTIAAVGGMAVCLRQVRTHAIVEAIAREGVTHLCGAPTVLTMIDAAGPEVLASLKTGVSVMVAAAPPPPSVIEAIERHGWTVTHVYGLTESYGPVMINEWQAEWNGRDAEARTALKARQGVRGHMLEDVMVADPRTLQPMPADSSSVGELFLRGNNVMKGYLRQAEATEAAFRGGWLHTGDLAVRHPDGYVEIRDRAKDIIISGGENIATIEIENALHRHPSVQGAAVVARPDPLWGETPCAFVELRPGESADANALIAYCRTVLARFKVPRHVIFGPLPRSSTGKVLKYVLRETAREDAEGRSGLGPADSDGETAFDDKHDLAEIRHPPIARQF</sequence>
<dbReference type="NCBIfam" id="NF006020">
    <property type="entry name" value="PRK08162.1"/>
    <property type="match status" value="1"/>
</dbReference>
<dbReference type="Pfam" id="PF13193">
    <property type="entry name" value="AMP-binding_C"/>
    <property type="match status" value="1"/>
</dbReference>
<dbReference type="InterPro" id="IPR000873">
    <property type="entry name" value="AMP-dep_synth/lig_dom"/>
</dbReference>
<dbReference type="EMBL" id="JACHXV010000014">
    <property type="protein sequence ID" value="MBB3174944.1"/>
    <property type="molecule type" value="Genomic_DNA"/>
</dbReference>
<dbReference type="RefSeq" id="WP_183275420.1">
    <property type="nucleotide sequence ID" value="NZ_JACHXV010000014.1"/>
</dbReference>
<dbReference type="GO" id="GO:0016874">
    <property type="term" value="F:ligase activity"/>
    <property type="evidence" value="ECO:0007669"/>
    <property type="project" value="UniProtKB-KW"/>
</dbReference>
<evidence type="ECO:0000313" key="11">
    <source>
        <dbReference type="EMBL" id="MBB3174944.1"/>
    </source>
</evidence>
<evidence type="ECO:0000256" key="7">
    <source>
        <dbReference type="ARBA" id="ARBA00067668"/>
    </source>
</evidence>
<evidence type="ECO:0000256" key="5">
    <source>
        <dbReference type="ARBA" id="ARBA00051915"/>
    </source>
</evidence>
<comment type="caution">
    <text evidence="11">The sequence shown here is derived from an EMBL/GenBank/DDBJ whole genome shotgun (WGS) entry which is preliminary data.</text>
</comment>
<feature type="domain" description="AMP-dependent synthetase/ligase" evidence="9">
    <location>
        <begin position="27"/>
        <end position="406"/>
    </location>
</feature>
<dbReference type="FunFam" id="3.30.300.30:FF:000008">
    <property type="entry name" value="2,3-dihydroxybenzoate-AMP ligase"/>
    <property type="match status" value="1"/>
</dbReference>
<keyword evidence="12" id="KW-1185">Reference proteome</keyword>
<accession>A0A839V383</accession>
<evidence type="ECO:0000256" key="2">
    <source>
        <dbReference type="ARBA" id="ARBA00022598"/>
    </source>
</evidence>
<dbReference type="PANTHER" id="PTHR43859">
    <property type="entry name" value="ACYL-ACTIVATING ENZYME"/>
    <property type="match status" value="1"/>
</dbReference>
<evidence type="ECO:0000313" key="12">
    <source>
        <dbReference type="Proteomes" id="UP000557688"/>
    </source>
</evidence>
<dbReference type="Pfam" id="PF00501">
    <property type="entry name" value="AMP-binding"/>
    <property type="match status" value="1"/>
</dbReference>
<evidence type="ECO:0000256" key="6">
    <source>
        <dbReference type="ARBA" id="ARBA00066616"/>
    </source>
</evidence>
<dbReference type="PROSITE" id="PS00455">
    <property type="entry name" value="AMP_BINDING"/>
    <property type="match status" value="1"/>
</dbReference>
<comment type="catalytic activity">
    <reaction evidence="5">
        <text>3-(methylsulfanyl)propanoate + ATP + CoA = 3-(methylsulfanyl)propanoyl-CoA + AMP + diphosphate</text>
        <dbReference type="Rhea" id="RHEA:43052"/>
        <dbReference type="ChEBI" id="CHEBI:30616"/>
        <dbReference type="ChEBI" id="CHEBI:33019"/>
        <dbReference type="ChEBI" id="CHEBI:49016"/>
        <dbReference type="ChEBI" id="CHEBI:57287"/>
        <dbReference type="ChEBI" id="CHEBI:82815"/>
        <dbReference type="ChEBI" id="CHEBI:456215"/>
        <dbReference type="EC" id="6.2.1.44"/>
    </reaction>
    <physiologicalReaction direction="left-to-right" evidence="5">
        <dbReference type="Rhea" id="RHEA:43053"/>
    </physiologicalReaction>
</comment>
<dbReference type="InterPro" id="IPR025110">
    <property type="entry name" value="AMP-bd_C"/>
</dbReference>
<dbReference type="CDD" id="cd12118">
    <property type="entry name" value="ttLC_FACS_AEE21_like"/>
    <property type="match status" value="1"/>
</dbReference>